<proteinExistence type="predicted"/>
<dbReference type="Pfam" id="PF01047">
    <property type="entry name" value="MarR"/>
    <property type="match status" value="1"/>
</dbReference>
<keyword evidence="2 5" id="KW-0238">DNA-binding</keyword>
<dbReference type="PANTHER" id="PTHR35790:SF4">
    <property type="entry name" value="HTH-TYPE TRANSCRIPTIONAL REGULATOR PCHR"/>
    <property type="match status" value="1"/>
</dbReference>
<dbReference type="InterPro" id="IPR052067">
    <property type="entry name" value="Metal_resp_HTH_trans_reg"/>
</dbReference>
<keyword evidence="6" id="KW-1185">Reference proteome</keyword>
<organism evidence="5 6">
    <name type="scientific">Paenibacillus tianmuensis</name>
    <dbReference type="NCBI Taxonomy" id="624147"/>
    <lineage>
        <taxon>Bacteria</taxon>
        <taxon>Bacillati</taxon>
        <taxon>Bacillota</taxon>
        <taxon>Bacilli</taxon>
        <taxon>Bacillales</taxon>
        <taxon>Paenibacillaceae</taxon>
        <taxon>Paenibacillus</taxon>
    </lineage>
</organism>
<dbReference type="SMART" id="SM00347">
    <property type="entry name" value="HTH_MARR"/>
    <property type="match status" value="1"/>
</dbReference>
<evidence type="ECO:0000256" key="3">
    <source>
        <dbReference type="ARBA" id="ARBA00023163"/>
    </source>
</evidence>
<name>A0A1G4TLF6_9BACL</name>
<reference evidence="6" key="1">
    <citation type="submission" date="2016-10" db="EMBL/GenBank/DDBJ databases">
        <authorList>
            <person name="Varghese N."/>
            <person name="Submissions S."/>
        </authorList>
    </citation>
    <scope>NUCLEOTIDE SEQUENCE [LARGE SCALE GENOMIC DNA]</scope>
    <source>
        <strain evidence="6">CGMCC 1.8946</strain>
    </source>
</reference>
<dbReference type="PANTHER" id="PTHR35790">
    <property type="entry name" value="HTH-TYPE TRANSCRIPTIONAL REGULATOR PCHR"/>
    <property type="match status" value="1"/>
</dbReference>
<dbReference type="Proteomes" id="UP000198601">
    <property type="component" value="Unassembled WGS sequence"/>
</dbReference>
<evidence type="ECO:0000313" key="6">
    <source>
        <dbReference type="Proteomes" id="UP000198601"/>
    </source>
</evidence>
<evidence type="ECO:0000313" key="5">
    <source>
        <dbReference type="EMBL" id="SCW82258.1"/>
    </source>
</evidence>
<dbReference type="RefSeq" id="WP_090676253.1">
    <property type="nucleotide sequence ID" value="NZ_FMTT01000057.1"/>
</dbReference>
<dbReference type="GO" id="GO:0003677">
    <property type="term" value="F:DNA binding"/>
    <property type="evidence" value="ECO:0007669"/>
    <property type="project" value="UniProtKB-KW"/>
</dbReference>
<feature type="domain" description="HTH marR-type" evidence="4">
    <location>
        <begin position="1"/>
        <end position="155"/>
    </location>
</feature>
<dbReference type="Gene3D" id="1.10.10.10">
    <property type="entry name" value="Winged helix-like DNA-binding domain superfamily/Winged helix DNA-binding domain"/>
    <property type="match status" value="1"/>
</dbReference>
<evidence type="ECO:0000256" key="2">
    <source>
        <dbReference type="ARBA" id="ARBA00023125"/>
    </source>
</evidence>
<dbReference type="EMBL" id="FMTT01000057">
    <property type="protein sequence ID" value="SCW82258.1"/>
    <property type="molecule type" value="Genomic_DNA"/>
</dbReference>
<dbReference type="AlphaFoldDB" id="A0A1G4TLF6"/>
<dbReference type="PROSITE" id="PS50995">
    <property type="entry name" value="HTH_MARR_2"/>
    <property type="match status" value="1"/>
</dbReference>
<dbReference type="OrthoDB" id="5358347at2"/>
<keyword evidence="1" id="KW-0805">Transcription regulation</keyword>
<dbReference type="SUPFAM" id="SSF46785">
    <property type="entry name" value="Winged helix' DNA-binding domain"/>
    <property type="match status" value="1"/>
</dbReference>
<accession>A0A1G4TLF6</accession>
<protein>
    <submittedName>
        <fullName evidence="5">DNA-binding transcriptional regulator, MarR family</fullName>
    </submittedName>
</protein>
<sequence length="175" mass="19774">MDSSEGLKRLIYGQFLHFSHLIEQTVETELDEFADQARLLGLAAFPNNLTSIHVIECIGNHEPINNTSIAEKMNLSKAGITKISTKLHAEEYIKRSRLNDNKKEVYFSLTSKGRHVFEAHEAMHAKINRRFLSILDSFSETELQAVLKFSQKMIDHLNQGLKGDQGAQQDSDSSS</sequence>
<dbReference type="GO" id="GO:0003700">
    <property type="term" value="F:DNA-binding transcription factor activity"/>
    <property type="evidence" value="ECO:0007669"/>
    <property type="project" value="InterPro"/>
</dbReference>
<dbReference type="InterPro" id="IPR036388">
    <property type="entry name" value="WH-like_DNA-bd_sf"/>
</dbReference>
<dbReference type="InterPro" id="IPR036390">
    <property type="entry name" value="WH_DNA-bd_sf"/>
</dbReference>
<keyword evidence="3" id="KW-0804">Transcription</keyword>
<dbReference type="STRING" id="624147.SAMN04487970_105719"/>
<evidence type="ECO:0000256" key="1">
    <source>
        <dbReference type="ARBA" id="ARBA00023015"/>
    </source>
</evidence>
<dbReference type="InterPro" id="IPR000835">
    <property type="entry name" value="HTH_MarR-typ"/>
</dbReference>
<evidence type="ECO:0000259" key="4">
    <source>
        <dbReference type="PROSITE" id="PS50995"/>
    </source>
</evidence>
<gene>
    <name evidence="5" type="ORF">SAMN04487970_105719</name>
</gene>